<proteinExistence type="predicted"/>
<gene>
    <name evidence="2" type="ORF">Psuf_077780</name>
</gene>
<dbReference type="GO" id="GO:0046872">
    <property type="term" value="F:metal ion binding"/>
    <property type="evidence" value="ECO:0007669"/>
    <property type="project" value="InterPro"/>
</dbReference>
<dbReference type="AlphaFoldDB" id="A0A6F8YWB4"/>
<dbReference type="KEGG" id="psuu:Psuf_077780"/>
<dbReference type="Gene3D" id="1.20.120.450">
    <property type="entry name" value="dinb family like domain"/>
    <property type="match status" value="1"/>
</dbReference>
<dbReference type="InterPro" id="IPR017517">
    <property type="entry name" value="Maleyloyr_isom"/>
</dbReference>
<dbReference type="SUPFAM" id="SSF109854">
    <property type="entry name" value="DinB/YfiT-like putative metalloenzymes"/>
    <property type="match status" value="1"/>
</dbReference>
<dbReference type="InterPro" id="IPR024344">
    <property type="entry name" value="MDMPI_metal-binding"/>
</dbReference>
<evidence type="ECO:0000313" key="2">
    <source>
        <dbReference type="EMBL" id="BCB90465.1"/>
    </source>
</evidence>
<organism evidence="2 3">
    <name type="scientific">Phytohabitans suffuscus</name>
    <dbReference type="NCBI Taxonomy" id="624315"/>
    <lineage>
        <taxon>Bacteria</taxon>
        <taxon>Bacillati</taxon>
        <taxon>Actinomycetota</taxon>
        <taxon>Actinomycetes</taxon>
        <taxon>Micromonosporales</taxon>
        <taxon>Micromonosporaceae</taxon>
    </lineage>
</organism>
<dbReference type="Proteomes" id="UP000503011">
    <property type="component" value="Chromosome"/>
</dbReference>
<dbReference type="RefSeq" id="WP_173162798.1">
    <property type="nucleotide sequence ID" value="NZ_AP022871.1"/>
</dbReference>
<evidence type="ECO:0000259" key="1">
    <source>
        <dbReference type="Pfam" id="PF11716"/>
    </source>
</evidence>
<reference evidence="2 3" key="2">
    <citation type="submission" date="2020-03" db="EMBL/GenBank/DDBJ databases">
        <authorList>
            <person name="Ichikawa N."/>
            <person name="Kimura A."/>
            <person name="Kitahashi Y."/>
            <person name="Uohara A."/>
        </authorList>
    </citation>
    <scope>NUCLEOTIDE SEQUENCE [LARGE SCALE GENOMIC DNA]</scope>
    <source>
        <strain evidence="2 3">NBRC 105367</strain>
    </source>
</reference>
<feature type="domain" description="Mycothiol-dependent maleylpyruvate isomerase metal-binding" evidence="1">
    <location>
        <begin position="12"/>
        <end position="94"/>
    </location>
</feature>
<sequence>MNEDEAWRAIDAHRERLCDLLDGLSGDEWRHPSLCAGWTVRDVAAHLTFAQGRIHQLLPELLRARGSLARMSRDSAIRRAARPTEWIVAEIRGMVGSRRHVQGVTHRETLIDILVHSQDISLPIGRPLDLPPDAAAYAADRLWRPGYRTWPRSRFAGVRLAATDAPWSAGEGAVVHAPIAAILLLLTGRTEAALPDLSGPGAKRLTPTP</sequence>
<evidence type="ECO:0000313" key="3">
    <source>
        <dbReference type="Proteomes" id="UP000503011"/>
    </source>
</evidence>
<keyword evidence="3" id="KW-1185">Reference proteome</keyword>
<protein>
    <recommendedName>
        <fullName evidence="1">Mycothiol-dependent maleylpyruvate isomerase metal-binding domain-containing protein</fullName>
    </recommendedName>
</protein>
<name>A0A6F8YWB4_9ACTN</name>
<accession>A0A6F8YWB4</accession>
<dbReference type="InterPro" id="IPR034660">
    <property type="entry name" value="DinB/YfiT-like"/>
</dbReference>
<dbReference type="NCBIfam" id="TIGR03083">
    <property type="entry name" value="maleylpyruvate isomerase family mycothiol-dependent enzyme"/>
    <property type="match status" value="1"/>
</dbReference>
<dbReference type="Pfam" id="PF11716">
    <property type="entry name" value="MDMPI_N"/>
    <property type="match status" value="1"/>
</dbReference>
<dbReference type="EMBL" id="AP022871">
    <property type="protein sequence ID" value="BCB90465.1"/>
    <property type="molecule type" value="Genomic_DNA"/>
</dbReference>
<reference evidence="2 3" key="1">
    <citation type="submission" date="2020-03" db="EMBL/GenBank/DDBJ databases">
        <title>Whole genome shotgun sequence of Phytohabitans suffuscus NBRC 105367.</title>
        <authorList>
            <person name="Komaki H."/>
            <person name="Tamura T."/>
        </authorList>
    </citation>
    <scope>NUCLEOTIDE SEQUENCE [LARGE SCALE GENOMIC DNA]</scope>
    <source>
        <strain evidence="2 3">NBRC 105367</strain>
    </source>
</reference>